<dbReference type="GO" id="GO:0006508">
    <property type="term" value="P:proteolysis"/>
    <property type="evidence" value="ECO:0007669"/>
    <property type="project" value="UniProtKB-KW"/>
</dbReference>
<comment type="caution">
    <text evidence="7">Lacks conserved residue(s) required for the propagation of feature annotation.</text>
</comment>
<keyword evidence="11" id="KW-0121">Carboxypeptidase</keyword>
<evidence type="ECO:0000259" key="10">
    <source>
        <dbReference type="PROSITE" id="PS52035"/>
    </source>
</evidence>
<comment type="similarity">
    <text evidence="2 7">Belongs to the peptidase M14 family.</text>
</comment>
<dbReference type="AlphaFoldDB" id="Q6MHN2"/>
<dbReference type="PROSITE" id="PS52035">
    <property type="entry name" value="PEPTIDASE_M14"/>
    <property type="match status" value="1"/>
</dbReference>
<feature type="signal peptide" evidence="9">
    <location>
        <begin position="1"/>
        <end position="23"/>
    </location>
</feature>
<feature type="region of interest" description="Disordered" evidence="8">
    <location>
        <begin position="279"/>
        <end position="301"/>
    </location>
</feature>
<evidence type="ECO:0000256" key="7">
    <source>
        <dbReference type="PROSITE-ProRule" id="PRU01379"/>
    </source>
</evidence>
<dbReference type="Pfam" id="PF00246">
    <property type="entry name" value="Peptidase_M14"/>
    <property type="match status" value="1"/>
</dbReference>
<dbReference type="InterPro" id="IPR000834">
    <property type="entry name" value="Peptidase_M14"/>
</dbReference>
<dbReference type="PANTHER" id="PTHR11705:SF143">
    <property type="entry name" value="SLL0236 PROTEIN"/>
    <property type="match status" value="1"/>
</dbReference>
<accession>Q6MHN2</accession>
<name>Q6MHN2_BDEBA</name>
<reference evidence="11 12" key="1">
    <citation type="journal article" date="2004" name="Science">
        <title>A predator unmasked: life cycle of Bdellovibrio bacteriovorus from a genomic perspective.</title>
        <authorList>
            <person name="Rendulic S."/>
            <person name="Jagtap P."/>
            <person name="Rosinus A."/>
            <person name="Eppinger M."/>
            <person name="Baar C."/>
            <person name="Lanz C."/>
            <person name="Keller H."/>
            <person name="Lambert C."/>
            <person name="Evans K.J."/>
            <person name="Goesmann A."/>
            <person name="Meyer F."/>
            <person name="Sockett R.E."/>
            <person name="Schuster S.C."/>
        </authorList>
    </citation>
    <scope>NUCLEOTIDE SEQUENCE [LARGE SCALE GENOMIC DNA]</scope>
    <source>
        <strain evidence="12">ATCC 15356 / DSM 50701 / NCIMB 9529 / HD100</strain>
    </source>
</reference>
<dbReference type="STRING" id="264462.Bd3508"/>
<dbReference type="Gene3D" id="3.40.630.10">
    <property type="entry name" value="Zn peptidases"/>
    <property type="match status" value="1"/>
</dbReference>
<dbReference type="PANTHER" id="PTHR11705">
    <property type="entry name" value="PROTEASE FAMILY M14 CARBOXYPEPTIDASE A,B"/>
    <property type="match status" value="1"/>
</dbReference>
<proteinExistence type="inferred from homology"/>
<organism evidence="11 12">
    <name type="scientific">Bdellovibrio bacteriovorus (strain ATCC 15356 / DSM 50701 / NCIMB 9529 / HD100)</name>
    <dbReference type="NCBI Taxonomy" id="264462"/>
    <lineage>
        <taxon>Bacteria</taxon>
        <taxon>Pseudomonadati</taxon>
        <taxon>Bdellovibrionota</taxon>
        <taxon>Bdellovibrionia</taxon>
        <taxon>Bdellovibrionales</taxon>
        <taxon>Pseudobdellovibrionaceae</taxon>
        <taxon>Bdellovibrio</taxon>
    </lineage>
</organism>
<evidence type="ECO:0000313" key="11">
    <source>
        <dbReference type="EMBL" id="CAE78300.1"/>
    </source>
</evidence>
<dbReference type="Proteomes" id="UP000008080">
    <property type="component" value="Chromosome"/>
</dbReference>
<evidence type="ECO:0000256" key="1">
    <source>
        <dbReference type="ARBA" id="ARBA00001947"/>
    </source>
</evidence>
<dbReference type="KEGG" id="bba:Bd3508"/>
<dbReference type="GO" id="GO:0008270">
    <property type="term" value="F:zinc ion binding"/>
    <property type="evidence" value="ECO:0007669"/>
    <property type="project" value="InterPro"/>
</dbReference>
<evidence type="ECO:0000256" key="3">
    <source>
        <dbReference type="ARBA" id="ARBA00022670"/>
    </source>
</evidence>
<keyword evidence="6" id="KW-0482">Metalloprotease</keyword>
<dbReference type="EMBL" id="BX842655">
    <property type="protein sequence ID" value="CAE78300.1"/>
    <property type="molecule type" value="Genomic_DNA"/>
</dbReference>
<dbReference type="HOGENOM" id="CLU_061366_0_0_7"/>
<keyword evidence="12" id="KW-1185">Reference proteome</keyword>
<evidence type="ECO:0000256" key="5">
    <source>
        <dbReference type="ARBA" id="ARBA00022833"/>
    </source>
</evidence>
<keyword evidence="5" id="KW-0862">Zinc</keyword>
<keyword evidence="3" id="KW-0645">Protease</keyword>
<evidence type="ECO:0000313" key="12">
    <source>
        <dbReference type="Proteomes" id="UP000008080"/>
    </source>
</evidence>
<keyword evidence="4" id="KW-0378">Hydrolase</keyword>
<evidence type="ECO:0000256" key="8">
    <source>
        <dbReference type="SAM" id="MobiDB-lite"/>
    </source>
</evidence>
<protein>
    <submittedName>
        <fullName evidence="11">Putative carboxypeptidase</fullName>
    </submittedName>
</protein>
<dbReference type="GO" id="GO:0005615">
    <property type="term" value="C:extracellular space"/>
    <property type="evidence" value="ECO:0007669"/>
    <property type="project" value="TreeGrafter"/>
</dbReference>
<feature type="chain" id="PRO_5004278187" evidence="9">
    <location>
        <begin position="24"/>
        <end position="301"/>
    </location>
</feature>
<evidence type="ECO:0000256" key="6">
    <source>
        <dbReference type="ARBA" id="ARBA00023049"/>
    </source>
</evidence>
<evidence type="ECO:0000256" key="9">
    <source>
        <dbReference type="SAM" id="SignalP"/>
    </source>
</evidence>
<gene>
    <name evidence="11" type="primary">ycjI</name>
    <name evidence="11" type="ordered locus">Bd3508</name>
</gene>
<evidence type="ECO:0000256" key="4">
    <source>
        <dbReference type="ARBA" id="ARBA00022801"/>
    </source>
</evidence>
<comment type="cofactor">
    <cofactor evidence="1">
        <name>Zn(2+)</name>
        <dbReference type="ChEBI" id="CHEBI:29105"/>
    </cofactor>
</comment>
<dbReference type="GO" id="GO:0004181">
    <property type="term" value="F:metallocarboxypeptidase activity"/>
    <property type="evidence" value="ECO:0007669"/>
    <property type="project" value="InterPro"/>
</dbReference>
<feature type="domain" description="Peptidase M14" evidence="10">
    <location>
        <begin position="32"/>
        <end position="301"/>
    </location>
</feature>
<sequence length="301" mass="33877">MVKRTMKALIFSAILMTVVGAKANFPDLQQDCINELKKFPGAWDDKLLQQACARVQIDTQCVSAEGRPIYHYEKISSTPGAKKVLVFSMIHGDETPAGTVGRYWMERLEGIDPRNSWRVIPVLNPDGVKYKTRYNANKIDINRNFPTKDWDAGALTAWRRSTGSNPRRFPGKEGGSEPETKCAMKHLGDFQPDFIVSVHTPLKVLDYDGPKVKAPPKFDYLPWKSLGNYPGSLGRYMWVERSTPVLTMELKDNLPPNLTPFEQLQDIIGTLVKYETSAEQKKEETSTASSPTSFLPVALEH</sequence>
<evidence type="ECO:0000256" key="2">
    <source>
        <dbReference type="ARBA" id="ARBA00005988"/>
    </source>
</evidence>
<keyword evidence="9" id="KW-0732">Signal</keyword>
<dbReference type="eggNOG" id="COG2866">
    <property type="taxonomic scope" value="Bacteria"/>
</dbReference>
<dbReference type="SUPFAM" id="SSF53187">
    <property type="entry name" value="Zn-dependent exopeptidases"/>
    <property type="match status" value="1"/>
</dbReference>